<protein>
    <submittedName>
        <fullName evidence="1">Uncharacterized protein</fullName>
    </submittedName>
</protein>
<evidence type="ECO:0000313" key="2">
    <source>
        <dbReference type="Proteomes" id="UP000570166"/>
    </source>
</evidence>
<proteinExistence type="predicted"/>
<dbReference type="RefSeq" id="WP_160365122.1">
    <property type="nucleotide sequence ID" value="NZ_JACEIB010000001.1"/>
</dbReference>
<sequence length="342" mass="37389">MTNTSELLTAAQMQRMIDRVADGIRAIGHPDIKVPNTSSFCVERDRFNRAPGLIVSIDVGDFVLPLAVGGSRFRNCQDAELDAAADEIVQRAAELARMKDRWARRFAATREVLEAKVARDGLGMEVRGLWPMSKRVNDSLIDADAEMEADIIMLDDALRPYTRRLHAWSGRKFQGQINGYVPEQKRRLRALERLRERGAVLEIDGIAKGAIVTAQRDVNEVAVALVANCDEDTGQGGFVTLGSGQADGAAVCLRDGRILASVSMPSVGRLYGTELVLDQAIPETVVSALIGEPATKLIDHPALRGTAVIAAANVVRGTRTDVKLRTDRHDIQHVECEADREM</sequence>
<reference evidence="1 2" key="1">
    <citation type="submission" date="2020-07" db="EMBL/GenBank/DDBJ databases">
        <authorList>
            <person name="Sun Q."/>
        </authorList>
    </citation>
    <scope>NUCLEOTIDE SEQUENCE [LARGE SCALE GENOMIC DNA]</scope>
    <source>
        <strain evidence="1 2">CGMCC 1.13654</strain>
    </source>
</reference>
<gene>
    <name evidence="1" type="ORF">HZF05_03020</name>
</gene>
<keyword evidence="2" id="KW-1185">Reference proteome</keyword>
<evidence type="ECO:0000313" key="1">
    <source>
        <dbReference type="EMBL" id="MBA2933062.1"/>
    </source>
</evidence>
<accession>A0A838L3F5</accession>
<dbReference type="EMBL" id="JACEIB010000001">
    <property type="protein sequence ID" value="MBA2933062.1"/>
    <property type="molecule type" value="Genomic_DNA"/>
</dbReference>
<name>A0A838L3F5_9SPHN</name>
<dbReference type="AlphaFoldDB" id="A0A838L3F5"/>
<comment type="caution">
    <text evidence="1">The sequence shown here is derived from an EMBL/GenBank/DDBJ whole genome shotgun (WGS) entry which is preliminary data.</text>
</comment>
<dbReference type="Proteomes" id="UP000570166">
    <property type="component" value="Unassembled WGS sequence"/>
</dbReference>
<organism evidence="1 2">
    <name type="scientific">Sphingomonas chungangi</name>
    <dbReference type="NCBI Taxonomy" id="2683589"/>
    <lineage>
        <taxon>Bacteria</taxon>
        <taxon>Pseudomonadati</taxon>
        <taxon>Pseudomonadota</taxon>
        <taxon>Alphaproteobacteria</taxon>
        <taxon>Sphingomonadales</taxon>
        <taxon>Sphingomonadaceae</taxon>
        <taxon>Sphingomonas</taxon>
    </lineage>
</organism>